<gene>
    <name evidence="4" type="ORF">VTJ49DRAFT_6168</name>
</gene>
<dbReference type="PANTHER" id="PTHR33112:SF13">
    <property type="entry name" value="HETEROKARYON INCOMPATIBILITY DOMAIN-CONTAINING PROTEIN"/>
    <property type="match status" value="1"/>
</dbReference>
<feature type="compositionally biased region" description="Low complexity" evidence="2">
    <location>
        <begin position="313"/>
        <end position="323"/>
    </location>
</feature>
<feature type="domain" description="Heterokaryon incompatibility" evidence="3">
    <location>
        <begin position="93"/>
        <end position="268"/>
    </location>
</feature>
<sequence>MKLIDNTLTHPVTPFLRSLVPSLQVGLPIPPSTASDETRAWAIQQLSTCRRSHKPCNDPFLSATFLPTRLLDVSTPGRVRLHIPGPNDPVEPYAALSHCWGRRPFLRTLSGTLQEHCAPAGVTWERLPPTFRDAADLTRRLGIRYLWIDSLCIVQDDHADWRREASRMAGVYRGAEVTISAARSPGAYGGLFAEVGERGRVYTVEVERGDAGGDTTPSPGRADGEAAGGEPETVHVRVALTHPDVMLSRYHAPPPTLPTFSRGWILQERLLSPRILHFGPEELLFECLDSSVCQCTPRPAPEEELDTNDKNETTTNTTTTTRTPTPPTWYSLFIDRMTRHKHYYALSTWESWLSILPLSPQEGKPTASQALATAWHRLIHDYTRLSLTMERDIFPAVSGMARTMATVRWRAAAAAAAGDDNPTRENGPIRDAYCAGLWRATLLTGDLLWHVELPGGGRRVGGKTSSVGDGNYGPDDDDHDDDDEDDEQEEDTSLSRGRWAGGWPCRPRQGWRAPSWSWASVTAPVAFLVENAGLSGGVKVEAEVLDVVCQPAGEDPMGELRPGGKTPGKVIVEALNVLTMAEKQDLASAEENWWEEKPKSSSPVEAASQSSSRVVIIDTGGCFAACMKDLYVGQEALDRHVAYKSRWLSWGTRGVNWDDIEALWREVFKTELQVNAEEHPLLLTAPIDLSQKDTEKLTCLAMEYFAVPALFVTDTAPLALYITGRTTGLVVDAGHCRTSVVPVYEGFPLARAAQNLPVSGREIMRYLGSLLAESNPDVVTQTHIGDELALREVKEKACSVVAEWDPRVWQEPPQDEEYTLPDGARIRCGVERFRAIEPLFAPFVGLPAVCLRAVAGSDITLREGLTKNMVLTGGTTLLSGFAERLEQGLEQETVLASPSSVGKTSFELTTASDPKYAAWRGGSMLAELSTFRDMCIHHNQYDEIGTTTGEAPLWVSG</sequence>
<accession>A0ABR3V1Q8</accession>
<proteinExistence type="inferred from homology"/>
<keyword evidence="5" id="KW-1185">Reference proteome</keyword>
<feature type="region of interest" description="Disordered" evidence="2">
    <location>
        <begin position="459"/>
        <end position="501"/>
    </location>
</feature>
<dbReference type="Gene3D" id="3.90.640.10">
    <property type="entry name" value="Actin, Chain A, domain 4"/>
    <property type="match status" value="1"/>
</dbReference>
<comment type="caution">
    <text evidence="4">The sequence shown here is derived from an EMBL/GenBank/DDBJ whole genome shotgun (WGS) entry which is preliminary data.</text>
</comment>
<dbReference type="SUPFAM" id="SSF53067">
    <property type="entry name" value="Actin-like ATPase domain"/>
    <property type="match status" value="2"/>
</dbReference>
<evidence type="ECO:0000256" key="1">
    <source>
        <dbReference type="RuleBase" id="RU000487"/>
    </source>
</evidence>
<dbReference type="Proteomes" id="UP001583172">
    <property type="component" value="Unassembled WGS sequence"/>
</dbReference>
<dbReference type="PANTHER" id="PTHR33112">
    <property type="entry name" value="DOMAIN PROTEIN, PUTATIVE-RELATED"/>
    <property type="match status" value="1"/>
</dbReference>
<evidence type="ECO:0000256" key="2">
    <source>
        <dbReference type="SAM" id="MobiDB-lite"/>
    </source>
</evidence>
<evidence type="ECO:0000313" key="4">
    <source>
        <dbReference type="EMBL" id="KAL1835715.1"/>
    </source>
</evidence>
<feature type="region of interest" description="Disordered" evidence="2">
    <location>
        <begin position="208"/>
        <end position="231"/>
    </location>
</feature>
<feature type="region of interest" description="Disordered" evidence="2">
    <location>
        <begin position="299"/>
        <end position="323"/>
    </location>
</feature>
<dbReference type="InterPro" id="IPR010730">
    <property type="entry name" value="HET"/>
</dbReference>
<comment type="similarity">
    <text evidence="1">Belongs to the actin family.</text>
</comment>
<dbReference type="Pfam" id="PF00022">
    <property type="entry name" value="Actin"/>
    <property type="match status" value="1"/>
</dbReference>
<evidence type="ECO:0000313" key="5">
    <source>
        <dbReference type="Proteomes" id="UP001583172"/>
    </source>
</evidence>
<evidence type="ECO:0000259" key="3">
    <source>
        <dbReference type="Pfam" id="PF06985"/>
    </source>
</evidence>
<protein>
    <recommendedName>
        <fullName evidence="3">Heterokaryon incompatibility domain-containing protein</fullName>
    </recommendedName>
</protein>
<name>A0ABR3V1Q8_HUMIN</name>
<dbReference type="SMART" id="SM00268">
    <property type="entry name" value="ACTIN"/>
    <property type="match status" value="1"/>
</dbReference>
<dbReference type="InterPro" id="IPR043129">
    <property type="entry name" value="ATPase_NBD"/>
</dbReference>
<dbReference type="Gene3D" id="3.30.420.40">
    <property type="match status" value="2"/>
</dbReference>
<reference evidence="4 5" key="1">
    <citation type="journal article" date="2024" name="Commun. Biol.">
        <title>Comparative genomic analysis of thermophilic fungi reveals convergent evolutionary adaptations and gene losses.</title>
        <authorList>
            <person name="Steindorff A.S."/>
            <person name="Aguilar-Pontes M.V."/>
            <person name="Robinson A.J."/>
            <person name="Andreopoulos B."/>
            <person name="LaButti K."/>
            <person name="Kuo A."/>
            <person name="Mondo S."/>
            <person name="Riley R."/>
            <person name="Otillar R."/>
            <person name="Haridas S."/>
            <person name="Lipzen A."/>
            <person name="Grimwood J."/>
            <person name="Schmutz J."/>
            <person name="Clum A."/>
            <person name="Reid I.D."/>
            <person name="Moisan M.C."/>
            <person name="Butler G."/>
            <person name="Nguyen T.T.M."/>
            <person name="Dewar K."/>
            <person name="Conant G."/>
            <person name="Drula E."/>
            <person name="Henrissat B."/>
            <person name="Hansel C."/>
            <person name="Singer S."/>
            <person name="Hutchinson M.I."/>
            <person name="de Vries R.P."/>
            <person name="Natvig D.O."/>
            <person name="Powell A.J."/>
            <person name="Tsang A."/>
            <person name="Grigoriev I.V."/>
        </authorList>
    </citation>
    <scope>NUCLEOTIDE SEQUENCE [LARGE SCALE GENOMIC DNA]</scope>
    <source>
        <strain evidence="4 5">CBS 620.91</strain>
    </source>
</reference>
<dbReference type="EMBL" id="JAZGSY010000556">
    <property type="protein sequence ID" value="KAL1835715.1"/>
    <property type="molecule type" value="Genomic_DNA"/>
</dbReference>
<organism evidence="4 5">
    <name type="scientific">Humicola insolens</name>
    <name type="common">Soft-rot fungus</name>
    <dbReference type="NCBI Taxonomy" id="85995"/>
    <lineage>
        <taxon>Eukaryota</taxon>
        <taxon>Fungi</taxon>
        <taxon>Dikarya</taxon>
        <taxon>Ascomycota</taxon>
        <taxon>Pezizomycotina</taxon>
        <taxon>Sordariomycetes</taxon>
        <taxon>Sordariomycetidae</taxon>
        <taxon>Sordariales</taxon>
        <taxon>Chaetomiaceae</taxon>
        <taxon>Mycothermus</taxon>
    </lineage>
</organism>
<dbReference type="Pfam" id="PF06985">
    <property type="entry name" value="HET"/>
    <property type="match status" value="1"/>
</dbReference>
<feature type="compositionally biased region" description="Acidic residues" evidence="2">
    <location>
        <begin position="474"/>
        <end position="492"/>
    </location>
</feature>
<dbReference type="InterPro" id="IPR004000">
    <property type="entry name" value="Actin"/>
</dbReference>